<dbReference type="CDD" id="cd00739">
    <property type="entry name" value="DHPS"/>
    <property type="match status" value="1"/>
</dbReference>
<comment type="pathway">
    <text evidence="3 12">Cofactor biosynthesis; tetrahydrofolate biosynthesis; 7,8-dihydrofolate from 2-amino-4-hydroxy-6-hydroxymethyl-7,8-dihydropteridine diphosphate and 4-aminobenzoate: step 1/2.</text>
</comment>
<accession>A0A1H1U0L9</accession>
<dbReference type="PROSITE" id="PS50972">
    <property type="entry name" value="PTERIN_BINDING"/>
    <property type="match status" value="1"/>
</dbReference>
<dbReference type="PROSITE" id="PS00792">
    <property type="entry name" value="DHPS_1"/>
    <property type="match status" value="1"/>
</dbReference>
<dbReference type="GO" id="GO:0005829">
    <property type="term" value="C:cytosol"/>
    <property type="evidence" value="ECO:0007669"/>
    <property type="project" value="TreeGrafter"/>
</dbReference>
<protein>
    <recommendedName>
        <fullName evidence="6 12">Dihydropteroate synthase</fullName>
        <shortName evidence="12">DHPS</shortName>
        <ecNumber evidence="5 12">2.5.1.15</ecNumber>
    </recommendedName>
    <alternativeName>
        <fullName evidence="11 12">Dihydropteroate pyrophosphorylase</fullName>
    </alternativeName>
</protein>
<evidence type="ECO:0000256" key="8">
    <source>
        <dbReference type="ARBA" id="ARBA00022723"/>
    </source>
</evidence>
<dbReference type="EC" id="2.5.1.15" evidence="5 12"/>
<dbReference type="PANTHER" id="PTHR20941">
    <property type="entry name" value="FOLATE SYNTHESIS PROTEINS"/>
    <property type="match status" value="1"/>
</dbReference>
<dbReference type="GO" id="GO:0046654">
    <property type="term" value="P:tetrahydrofolate biosynthetic process"/>
    <property type="evidence" value="ECO:0007669"/>
    <property type="project" value="UniProtKB-UniPathway"/>
</dbReference>
<dbReference type="InterPro" id="IPR006390">
    <property type="entry name" value="DHP_synth_dom"/>
</dbReference>
<dbReference type="Gene3D" id="3.20.20.20">
    <property type="entry name" value="Dihydropteroate synthase-like"/>
    <property type="match status" value="1"/>
</dbReference>
<dbReference type="GO" id="GO:0046872">
    <property type="term" value="F:metal ion binding"/>
    <property type="evidence" value="ECO:0007669"/>
    <property type="project" value="UniProtKB-KW"/>
</dbReference>
<keyword evidence="7 12" id="KW-0808">Transferase</keyword>
<dbReference type="Proteomes" id="UP000198859">
    <property type="component" value="Chromosome I"/>
</dbReference>
<evidence type="ECO:0000256" key="6">
    <source>
        <dbReference type="ARBA" id="ARBA00016919"/>
    </source>
</evidence>
<evidence type="ECO:0000256" key="7">
    <source>
        <dbReference type="ARBA" id="ARBA00022679"/>
    </source>
</evidence>
<comment type="catalytic activity">
    <reaction evidence="1">
        <text>(7,8-dihydropterin-6-yl)methyl diphosphate + 4-aminobenzoate = 7,8-dihydropteroate + diphosphate</text>
        <dbReference type="Rhea" id="RHEA:19949"/>
        <dbReference type="ChEBI" id="CHEBI:17836"/>
        <dbReference type="ChEBI" id="CHEBI:17839"/>
        <dbReference type="ChEBI" id="CHEBI:33019"/>
        <dbReference type="ChEBI" id="CHEBI:72950"/>
        <dbReference type="EC" id="2.5.1.15"/>
    </reaction>
</comment>
<dbReference type="UniPathway" id="UPA00077">
    <property type="reaction ID" value="UER00156"/>
</dbReference>
<dbReference type="GO" id="GO:0046656">
    <property type="term" value="P:folic acid biosynthetic process"/>
    <property type="evidence" value="ECO:0007669"/>
    <property type="project" value="UniProtKB-KW"/>
</dbReference>
<keyword evidence="8 12" id="KW-0479">Metal-binding</keyword>
<dbReference type="EMBL" id="LT629757">
    <property type="protein sequence ID" value="SDS66050.1"/>
    <property type="molecule type" value="Genomic_DNA"/>
</dbReference>
<dbReference type="NCBIfam" id="TIGR01496">
    <property type="entry name" value="DHPS"/>
    <property type="match status" value="1"/>
</dbReference>
<name>A0A1H1U0L9_9ACTN</name>
<reference evidence="15" key="1">
    <citation type="submission" date="2016-10" db="EMBL/GenBank/DDBJ databases">
        <authorList>
            <person name="Varghese N."/>
            <person name="Submissions S."/>
        </authorList>
    </citation>
    <scope>NUCLEOTIDE SEQUENCE [LARGE SCALE GENOMIC DNA]</scope>
    <source>
        <strain evidence="15">DSM 22127</strain>
    </source>
</reference>
<evidence type="ECO:0000313" key="15">
    <source>
        <dbReference type="Proteomes" id="UP000198859"/>
    </source>
</evidence>
<dbReference type="PANTHER" id="PTHR20941:SF1">
    <property type="entry name" value="FOLIC ACID SYNTHESIS PROTEIN FOL1"/>
    <property type="match status" value="1"/>
</dbReference>
<evidence type="ECO:0000256" key="12">
    <source>
        <dbReference type="RuleBase" id="RU361205"/>
    </source>
</evidence>
<feature type="domain" description="Pterin-binding" evidence="13">
    <location>
        <begin position="16"/>
        <end position="274"/>
    </location>
</feature>
<evidence type="ECO:0000256" key="2">
    <source>
        <dbReference type="ARBA" id="ARBA00001946"/>
    </source>
</evidence>
<evidence type="ECO:0000259" key="13">
    <source>
        <dbReference type="PROSITE" id="PS50972"/>
    </source>
</evidence>
<dbReference type="InterPro" id="IPR000489">
    <property type="entry name" value="Pterin-binding_dom"/>
</dbReference>
<keyword evidence="9 12" id="KW-0460">Magnesium</keyword>
<evidence type="ECO:0000256" key="11">
    <source>
        <dbReference type="ARBA" id="ARBA00030193"/>
    </source>
</evidence>
<dbReference type="SUPFAM" id="SSF51717">
    <property type="entry name" value="Dihydropteroate synthetase-like"/>
    <property type="match status" value="1"/>
</dbReference>
<dbReference type="InterPro" id="IPR011005">
    <property type="entry name" value="Dihydropteroate_synth-like_sf"/>
</dbReference>
<evidence type="ECO:0000256" key="4">
    <source>
        <dbReference type="ARBA" id="ARBA00009503"/>
    </source>
</evidence>
<keyword evidence="15" id="KW-1185">Reference proteome</keyword>
<dbReference type="Pfam" id="PF00809">
    <property type="entry name" value="Pterin_bind"/>
    <property type="match status" value="1"/>
</dbReference>
<keyword evidence="10 12" id="KW-0289">Folate biosynthesis</keyword>
<proteinExistence type="inferred from homology"/>
<evidence type="ECO:0000256" key="10">
    <source>
        <dbReference type="ARBA" id="ARBA00022909"/>
    </source>
</evidence>
<dbReference type="PROSITE" id="PS00793">
    <property type="entry name" value="DHPS_2"/>
    <property type="match status" value="1"/>
</dbReference>
<dbReference type="InterPro" id="IPR045031">
    <property type="entry name" value="DHP_synth-like"/>
</dbReference>
<evidence type="ECO:0000256" key="5">
    <source>
        <dbReference type="ARBA" id="ARBA00012458"/>
    </source>
</evidence>
<dbReference type="FunFam" id="3.20.20.20:FF:000006">
    <property type="entry name" value="Dihydropteroate synthase"/>
    <property type="match status" value="1"/>
</dbReference>
<dbReference type="STRING" id="642780.SAMN04488570_2385"/>
<sequence length="289" mass="30451">MTRTDWQHGLPQPHRPLVMGIVNVTPDSFSDGGRFETTDRAIAHGLALRDEGADVLDVGGESTRPGATRPLVAEELDRVVPVIAALAAEGVAVSVDTMRHEVALAALDAGAVLVNDVSGGLADPDVLRVVAERGAAYVAMHWRAHSTEMQRHATYADVLVEVRDELSARVDAAVAAGVDPDRLVLDPGLGFAKTAAHNWELLARLPELVALGLPVLVGSSRKSFLGTLLAAPDGTPRPVEDREDAGVALTTIAAIQGVWGVRVHQVRGSCDAVRVVERWSGPAGRVEGP</sequence>
<organism evidence="14 15">
    <name type="scientific">Nocardioides scoriae</name>
    <dbReference type="NCBI Taxonomy" id="642780"/>
    <lineage>
        <taxon>Bacteria</taxon>
        <taxon>Bacillati</taxon>
        <taxon>Actinomycetota</taxon>
        <taxon>Actinomycetes</taxon>
        <taxon>Propionibacteriales</taxon>
        <taxon>Nocardioidaceae</taxon>
        <taxon>Nocardioides</taxon>
    </lineage>
</organism>
<evidence type="ECO:0000256" key="9">
    <source>
        <dbReference type="ARBA" id="ARBA00022842"/>
    </source>
</evidence>
<evidence type="ECO:0000256" key="3">
    <source>
        <dbReference type="ARBA" id="ARBA00004763"/>
    </source>
</evidence>
<dbReference type="GO" id="GO:0004156">
    <property type="term" value="F:dihydropteroate synthase activity"/>
    <property type="evidence" value="ECO:0007669"/>
    <property type="project" value="UniProtKB-EC"/>
</dbReference>
<dbReference type="AlphaFoldDB" id="A0A1H1U0L9"/>
<gene>
    <name evidence="14" type="ORF">SAMN04488570_2385</name>
</gene>
<comment type="function">
    <text evidence="12">Catalyzes the condensation of para-aminobenzoate (pABA) with 6-hydroxymethyl-7,8-dihydropterin diphosphate (DHPt-PP) to form 7,8-dihydropteroate (H2Pte), the immediate precursor of folate derivatives.</text>
</comment>
<comment type="cofactor">
    <cofactor evidence="2 12">
        <name>Mg(2+)</name>
        <dbReference type="ChEBI" id="CHEBI:18420"/>
    </cofactor>
</comment>
<evidence type="ECO:0000256" key="1">
    <source>
        <dbReference type="ARBA" id="ARBA00000012"/>
    </source>
</evidence>
<comment type="similarity">
    <text evidence="4 12">Belongs to the DHPS family.</text>
</comment>
<evidence type="ECO:0000313" key="14">
    <source>
        <dbReference type="EMBL" id="SDS66050.1"/>
    </source>
</evidence>